<dbReference type="InterPro" id="IPR043128">
    <property type="entry name" value="Rev_trsase/Diguanyl_cyclase"/>
</dbReference>
<dbReference type="SMART" id="SM00052">
    <property type="entry name" value="EAL"/>
    <property type="match status" value="1"/>
</dbReference>
<dbReference type="PANTHER" id="PTHR33121">
    <property type="entry name" value="CYCLIC DI-GMP PHOSPHODIESTERASE PDEF"/>
    <property type="match status" value="1"/>
</dbReference>
<dbReference type="Pfam" id="PF00563">
    <property type="entry name" value="EAL"/>
    <property type="match status" value="1"/>
</dbReference>
<dbReference type="InterPro" id="IPR000160">
    <property type="entry name" value="GGDEF_dom"/>
</dbReference>
<accession>A0A1M6H8B5</accession>
<dbReference type="OrthoDB" id="9762141at2"/>
<reference evidence="3 4" key="1">
    <citation type="submission" date="2016-11" db="EMBL/GenBank/DDBJ databases">
        <authorList>
            <person name="Jaros S."/>
            <person name="Januszkiewicz K."/>
            <person name="Wedrychowicz H."/>
        </authorList>
    </citation>
    <scope>NUCLEOTIDE SEQUENCE [LARGE SCALE GENOMIC DNA]</scope>
    <source>
        <strain evidence="3 4">DSM 21864</strain>
    </source>
</reference>
<dbReference type="NCBIfam" id="TIGR00254">
    <property type="entry name" value="GGDEF"/>
    <property type="match status" value="1"/>
</dbReference>
<feature type="domain" description="EAL" evidence="1">
    <location>
        <begin position="173"/>
        <end position="427"/>
    </location>
</feature>
<dbReference type="EMBL" id="FQZO01000003">
    <property type="protein sequence ID" value="SHJ18313.1"/>
    <property type="molecule type" value="Genomic_DNA"/>
</dbReference>
<protein>
    <submittedName>
        <fullName evidence="3">Diguanylate cyclase (GGDEF) domain-containing protein</fullName>
    </submittedName>
</protein>
<evidence type="ECO:0000259" key="1">
    <source>
        <dbReference type="PROSITE" id="PS50883"/>
    </source>
</evidence>
<dbReference type="Gene3D" id="3.30.70.270">
    <property type="match status" value="1"/>
</dbReference>
<dbReference type="InterPro" id="IPR035919">
    <property type="entry name" value="EAL_sf"/>
</dbReference>
<evidence type="ECO:0000313" key="4">
    <source>
        <dbReference type="Proteomes" id="UP000184080"/>
    </source>
</evidence>
<keyword evidence="4" id="KW-1185">Reference proteome</keyword>
<dbReference type="RefSeq" id="WP_073006823.1">
    <property type="nucleotide sequence ID" value="NZ_FQZO01000003.1"/>
</dbReference>
<evidence type="ECO:0000313" key="3">
    <source>
        <dbReference type="EMBL" id="SHJ18313.1"/>
    </source>
</evidence>
<dbReference type="Pfam" id="PF00990">
    <property type="entry name" value="GGDEF"/>
    <property type="match status" value="1"/>
</dbReference>
<dbReference type="CDD" id="cd01948">
    <property type="entry name" value="EAL"/>
    <property type="match status" value="1"/>
</dbReference>
<dbReference type="AlphaFoldDB" id="A0A1M6H8B5"/>
<evidence type="ECO:0000259" key="2">
    <source>
        <dbReference type="PROSITE" id="PS50887"/>
    </source>
</evidence>
<gene>
    <name evidence="3" type="ORF">SAMN05444401_2409</name>
</gene>
<dbReference type="PROSITE" id="PS50883">
    <property type="entry name" value="EAL"/>
    <property type="match status" value="1"/>
</dbReference>
<dbReference type="GO" id="GO:0071111">
    <property type="term" value="F:cyclic-guanylate-specific phosphodiesterase activity"/>
    <property type="evidence" value="ECO:0007669"/>
    <property type="project" value="InterPro"/>
</dbReference>
<dbReference type="PROSITE" id="PS50887">
    <property type="entry name" value="GGDEF"/>
    <property type="match status" value="1"/>
</dbReference>
<dbReference type="InterPro" id="IPR001633">
    <property type="entry name" value="EAL_dom"/>
</dbReference>
<name>A0A1M6H8B5_9CLOT</name>
<dbReference type="STRING" id="1121298.SAMN05444401_2409"/>
<proteinExistence type="predicted"/>
<organism evidence="3 4">
    <name type="scientific">Clostridium amylolyticum</name>
    <dbReference type="NCBI Taxonomy" id="1121298"/>
    <lineage>
        <taxon>Bacteria</taxon>
        <taxon>Bacillati</taxon>
        <taxon>Bacillota</taxon>
        <taxon>Clostridia</taxon>
        <taxon>Eubacteriales</taxon>
        <taxon>Clostridiaceae</taxon>
        <taxon>Clostridium</taxon>
    </lineage>
</organism>
<dbReference type="Gene3D" id="3.20.20.450">
    <property type="entry name" value="EAL domain"/>
    <property type="match status" value="1"/>
</dbReference>
<dbReference type="SUPFAM" id="SSF141868">
    <property type="entry name" value="EAL domain-like"/>
    <property type="match status" value="1"/>
</dbReference>
<dbReference type="Proteomes" id="UP000184080">
    <property type="component" value="Unassembled WGS sequence"/>
</dbReference>
<dbReference type="InterPro" id="IPR029787">
    <property type="entry name" value="Nucleotide_cyclase"/>
</dbReference>
<dbReference type="SUPFAM" id="SSF55073">
    <property type="entry name" value="Nucleotide cyclase"/>
    <property type="match status" value="1"/>
</dbReference>
<dbReference type="PANTHER" id="PTHR33121:SF70">
    <property type="entry name" value="SIGNALING PROTEIN YKOW"/>
    <property type="match status" value="1"/>
</dbReference>
<sequence>MNDTIFQDMVMPIPQKDYFSKKLQHFTNRKEDFFSIVFLNIDNFKKINDSFGYEVGDELILEIIIKIKKELRNGEEIFVCGIDKFIIVLPYLEEKYIIHKAETIINIVNKRYKIRKSVFQVFGRIGISSYPKDGYNFHDIVRKASMAIEFIESNNMNKYIFFNKYMMDIIAGKTTMESDLRTAIQNNQFILYYQPLVSIKDKEVIGAEALIRWNHPVKGMVSPIEFIPLAEETGLINDIGEWVIKDAFKQSKIWQEKGYDKLKVLINISAIQLRYYSLLNYIKETLDKVRNNPKNIKIEITETVMMDSYEQGVKIINDLNELGIDTILDDFGVGHSSLSHLKTLPISTLKIDKSFIDNIHREKWDKEIVQGIVNLGHKMKMSVVAEGVEFSEQLDVLEDIGCDAVQGYILGKPMEPWCIEKLLRRGEWKNV</sequence>
<dbReference type="InterPro" id="IPR050706">
    <property type="entry name" value="Cyclic-di-GMP_PDE-like"/>
</dbReference>
<dbReference type="SMART" id="SM00267">
    <property type="entry name" value="GGDEF"/>
    <property type="match status" value="1"/>
</dbReference>
<feature type="domain" description="GGDEF" evidence="2">
    <location>
        <begin position="32"/>
        <end position="164"/>
    </location>
</feature>